<dbReference type="Proteomes" id="UP001066276">
    <property type="component" value="Chromosome 3_2"/>
</dbReference>
<name>A0AAV7TEE7_PLEWA</name>
<evidence type="ECO:0000313" key="2">
    <source>
        <dbReference type="EMBL" id="KAJ1174949.1"/>
    </source>
</evidence>
<dbReference type="AlphaFoldDB" id="A0AAV7TEE7"/>
<feature type="region of interest" description="Disordered" evidence="1">
    <location>
        <begin position="180"/>
        <end position="202"/>
    </location>
</feature>
<dbReference type="EMBL" id="JANPWB010000006">
    <property type="protein sequence ID" value="KAJ1174949.1"/>
    <property type="molecule type" value="Genomic_DNA"/>
</dbReference>
<reference evidence="2" key="1">
    <citation type="journal article" date="2022" name="bioRxiv">
        <title>Sequencing and chromosome-scale assembly of the giantPleurodeles waltlgenome.</title>
        <authorList>
            <person name="Brown T."/>
            <person name="Elewa A."/>
            <person name="Iarovenko S."/>
            <person name="Subramanian E."/>
            <person name="Araus A.J."/>
            <person name="Petzold A."/>
            <person name="Susuki M."/>
            <person name="Suzuki K.-i.T."/>
            <person name="Hayashi T."/>
            <person name="Toyoda A."/>
            <person name="Oliveira C."/>
            <person name="Osipova E."/>
            <person name="Leigh N.D."/>
            <person name="Simon A."/>
            <person name="Yun M.H."/>
        </authorList>
    </citation>
    <scope>NUCLEOTIDE SEQUENCE</scope>
    <source>
        <strain evidence="2">20211129_DDA</strain>
        <tissue evidence="2">Liver</tissue>
    </source>
</reference>
<accession>A0AAV7TEE7</accession>
<comment type="caution">
    <text evidence="2">The sequence shown here is derived from an EMBL/GenBank/DDBJ whole genome shotgun (WGS) entry which is preliminary data.</text>
</comment>
<protein>
    <submittedName>
        <fullName evidence="2">Uncharacterized protein</fullName>
    </submittedName>
</protein>
<feature type="region of interest" description="Disordered" evidence="1">
    <location>
        <begin position="57"/>
        <end position="87"/>
    </location>
</feature>
<evidence type="ECO:0000256" key="1">
    <source>
        <dbReference type="SAM" id="MobiDB-lite"/>
    </source>
</evidence>
<feature type="region of interest" description="Disordered" evidence="1">
    <location>
        <begin position="1"/>
        <end position="36"/>
    </location>
</feature>
<sequence length="202" mass="21836">MESHPRQPVVAKRSPAHATRPEQENGRRSRNPPGKLTRSCLLLDVAAWTGGARWRGGAGAGPWSAGPGGLRDRAALGGKRGSRCPGLRRAPVRRRWLRELRRPSRFEELIAAGSTRAAKEPRWERPLRWGPPGLLNEVSNVQQAARATVELGPRLRVTPGGSPPGACPNGNRRGILVTRPPLAPLNEGNSDAKGSQWAVYGD</sequence>
<evidence type="ECO:0000313" key="3">
    <source>
        <dbReference type="Proteomes" id="UP001066276"/>
    </source>
</evidence>
<organism evidence="2 3">
    <name type="scientific">Pleurodeles waltl</name>
    <name type="common">Iberian ribbed newt</name>
    <dbReference type="NCBI Taxonomy" id="8319"/>
    <lineage>
        <taxon>Eukaryota</taxon>
        <taxon>Metazoa</taxon>
        <taxon>Chordata</taxon>
        <taxon>Craniata</taxon>
        <taxon>Vertebrata</taxon>
        <taxon>Euteleostomi</taxon>
        <taxon>Amphibia</taxon>
        <taxon>Batrachia</taxon>
        <taxon>Caudata</taxon>
        <taxon>Salamandroidea</taxon>
        <taxon>Salamandridae</taxon>
        <taxon>Pleurodelinae</taxon>
        <taxon>Pleurodeles</taxon>
    </lineage>
</organism>
<proteinExistence type="predicted"/>
<gene>
    <name evidence="2" type="ORF">NDU88_000240</name>
</gene>
<keyword evidence="3" id="KW-1185">Reference proteome</keyword>